<organism evidence="3 4">
    <name type="scientific">Castilleja foliolosa</name>
    <dbReference type="NCBI Taxonomy" id="1961234"/>
    <lineage>
        <taxon>Eukaryota</taxon>
        <taxon>Viridiplantae</taxon>
        <taxon>Streptophyta</taxon>
        <taxon>Embryophyta</taxon>
        <taxon>Tracheophyta</taxon>
        <taxon>Spermatophyta</taxon>
        <taxon>Magnoliopsida</taxon>
        <taxon>eudicotyledons</taxon>
        <taxon>Gunneridae</taxon>
        <taxon>Pentapetalae</taxon>
        <taxon>asterids</taxon>
        <taxon>lamiids</taxon>
        <taxon>Lamiales</taxon>
        <taxon>Orobanchaceae</taxon>
        <taxon>Pedicularideae</taxon>
        <taxon>Castillejinae</taxon>
        <taxon>Castilleja</taxon>
    </lineage>
</organism>
<dbReference type="InterPro" id="IPR029063">
    <property type="entry name" value="SAM-dependent_MTases_sf"/>
</dbReference>
<feature type="region of interest" description="Disordered" evidence="1">
    <location>
        <begin position="194"/>
        <end position="216"/>
    </location>
</feature>
<evidence type="ECO:0000259" key="2">
    <source>
        <dbReference type="Pfam" id="PF08241"/>
    </source>
</evidence>
<feature type="domain" description="Methyltransferase type 11" evidence="2">
    <location>
        <begin position="43"/>
        <end position="142"/>
    </location>
</feature>
<dbReference type="GO" id="GO:0009820">
    <property type="term" value="P:alkaloid metabolic process"/>
    <property type="evidence" value="ECO:0007669"/>
    <property type="project" value="UniProtKB-KW"/>
</dbReference>
<accession>A0ABD3BWN9</accession>
<evidence type="ECO:0000313" key="4">
    <source>
        <dbReference type="Proteomes" id="UP001632038"/>
    </source>
</evidence>
<gene>
    <name evidence="3" type="ORF">CASFOL_036531</name>
</gene>
<comment type="caution">
    <text evidence="3">The sequence shown here is derived from an EMBL/GenBank/DDBJ whole genome shotgun (WGS) entry which is preliminary data.</text>
</comment>
<dbReference type="PANTHER" id="PTHR12734:SF0">
    <property type="entry name" value="18S RRNA (GUANINE-N(7))-METHYLTRANSFERASE-RELATED"/>
    <property type="match status" value="1"/>
</dbReference>
<dbReference type="PANTHER" id="PTHR12734">
    <property type="entry name" value="METHYLTRANSFERASE-RELATED"/>
    <property type="match status" value="1"/>
</dbReference>
<dbReference type="Pfam" id="PF08241">
    <property type="entry name" value="Methyltransf_11"/>
    <property type="match status" value="1"/>
</dbReference>
<name>A0ABD3BWN9_9LAMI</name>
<dbReference type="Gene3D" id="3.40.50.150">
    <property type="entry name" value="Vaccinia Virus protein VP39"/>
    <property type="match status" value="1"/>
</dbReference>
<evidence type="ECO:0000313" key="3">
    <source>
        <dbReference type="EMBL" id="KAL3621619.1"/>
    </source>
</evidence>
<sequence>MPSRPEIVEPPEIFNNDDEARKLWERALELLALPQDGVRRLLLDIGCRSGLSGERLTESGHHWVGLDISESMLEVALEREAQGDLMHADMGQGLRLQPGVLDGAISISAVQWLCNADNPRKRLKAFFESLYRSLARGARAVFQAYAETDAQRVLIHSSAIRAGFSGGVVVDYPRSSKSRKEYLVLSCGPPSLSSAIPQGVGDDSDCSDDESNEDEEFQVRVSHRRWLRKAQRLNMNARRRRSRRC</sequence>
<evidence type="ECO:0000256" key="1">
    <source>
        <dbReference type="SAM" id="MobiDB-lite"/>
    </source>
</evidence>
<dbReference type="EMBL" id="JAVIJP010000066">
    <property type="protein sequence ID" value="KAL3621619.1"/>
    <property type="molecule type" value="Genomic_DNA"/>
</dbReference>
<dbReference type="CDD" id="cd02440">
    <property type="entry name" value="AdoMet_MTases"/>
    <property type="match status" value="1"/>
</dbReference>
<dbReference type="InterPro" id="IPR013216">
    <property type="entry name" value="Methyltransf_11"/>
</dbReference>
<feature type="compositionally biased region" description="Acidic residues" evidence="1">
    <location>
        <begin position="202"/>
        <end position="216"/>
    </location>
</feature>
<dbReference type="InterPro" id="IPR039769">
    <property type="entry name" value="Bud23-like"/>
</dbReference>
<reference evidence="4" key="1">
    <citation type="journal article" date="2024" name="IScience">
        <title>Strigolactones Initiate the Formation of Haustorium-like Structures in Castilleja.</title>
        <authorList>
            <person name="Buerger M."/>
            <person name="Peterson D."/>
            <person name="Chory J."/>
        </authorList>
    </citation>
    <scope>NUCLEOTIDE SEQUENCE [LARGE SCALE GENOMIC DNA]</scope>
</reference>
<protein>
    <recommendedName>
        <fullName evidence="2">Methyltransferase type 11 domain-containing protein</fullName>
    </recommendedName>
</protein>
<dbReference type="SUPFAM" id="SSF53335">
    <property type="entry name" value="S-adenosyl-L-methionine-dependent methyltransferases"/>
    <property type="match status" value="1"/>
</dbReference>
<dbReference type="Proteomes" id="UP001632038">
    <property type="component" value="Unassembled WGS sequence"/>
</dbReference>
<dbReference type="AlphaFoldDB" id="A0ABD3BWN9"/>
<proteinExistence type="predicted"/>
<keyword evidence="4" id="KW-1185">Reference proteome</keyword>